<keyword evidence="9 14" id="KW-1133">Transmembrane helix</keyword>
<feature type="transmembrane region" description="Helical" evidence="14">
    <location>
        <begin position="124"/>
        <end position="148"/>
    </location>
</feature>
<evidence type="ECO:0000256" key="13">
    <source>
        <dbReference type="RuleBase" id="RU003943"/>
    </source>
</evidence>
<feature type="transmembrane region" description="Helical" evidence="14">
    <location>
        <begin position="12"/>
        <end position="33"/>
    </location>
</feature>
<evidence type="ECO:0000256" key="2">
    <source>
        <dbReference type="ARBA" id="ARBA00004651"/>
    </source>
</evidence>
<dbReference type="PANTHER" id="PTHR30477">
    <property type="entry name" value="ABC-TRANSPORTER METAL-BINDING PROTEIN"/>
    <property type="match status" value="1"/>
</dbReference>
<sequence>MSGLFSEFMIRAALAGLGVALAAPWLGVFVVWRRMAYFGDAVAHAAVLGVALSLMLELPVVLGVMGVAVIVALAIAAMETPRGGIGADSLLGVLSHGALAFGLIAVSFLPGARLNLEAYLFGDILAVSWGDVAVIWGGAAAIVGVIAWRWRALLTSTVNPDLAWSSGMNPDHDRRILTLALALLVALAIKVVGALLITALLIIPAAAARPLSRSPEVMLVAGMGIGAVSALCGLGLSYEFDTPAGPSIVAVAVVAFALGRLMPARSAA</sequence>
<name>A3U260_PSEBH</name>
<feature type="transmembrane region" description="Helical" evidence="14">
    <location>
        <begin position="244"/>
        <end position="262"/>
    </location>
</feature>
<comment type="similarity">
    <text evidence="3 13">Belongs to the ABC-3 integral membrane protein family.</text>
</comment>
<dbReference type="GO" id="GO:0043190">
    <property type="term" value="C:ATP-binding cassette (ABC) transporter complex"/>
    <property type="evidence" value="ECO:0007669"/>
    <property type="project" value="InterPro"/>
</dbReference>
<proteinExistence type="inferred from homology"/>
<dbReference type="Proteomes" id="UP000004318">
    <property type="component" value="Unassembled WGS sequence"/>
</dbReference>
<evidence type="ECO:0000256" key="10">
    <source>
        <dbReference type="ARBA" id="ARBA00023065"/>
    </source>
</evidence>
<evidence type="ECO:0000256" key="6">
    <source>
        <dbReference type="ARBA" id="ARBA00022692"/>
    </source>
</evidence>
<dbReference type="InterPro" id="IPR001626">
    <property type="entry name" value="ABC_TroCD"/>
</dbReference>
<evidence type="ECO:0000256" key="14">
    <source>
        <dbReference type="SAM" id="Phobius"/>
    </source>
</evidence>
<comment type="function">
    <text evidence="1">Involved in the high-affinity zinc uptake transport system.</text>
</comment>
<evidence type="ECO:0000256" key="7">
    <source>
        <dbReference type="ARBA" id="ARBA00022833"/>
    </source>
</evidence>
<evidence type="ECO:0000256" key="12">
    <source>
        <dbReference type="ARBA" id="ARBA00040080"/>
    </source>
</evidence>
<keyword evidence="10" id="KW-0406">Ion transport</keyword>
<dbReference type="GO" id="GO:0055085">
    <property type="term" value="P:transmembrane transport"/>
    <property type="evidence" value="ECO:0007669"/>
    <property type="project" value="InterPro"/>
</dbReference>
<keyword evidence="7" id="KW-0862">Zinc</keyword>
<feature type="transmembrane region" description="Helical" evidence="14">
    <location>
        <begin position="217"/>
        <end position="238"/>
    </location>
</feature>
<keyword evidence="6 13" id="KW-0812">Transmembrane</keyword>
<dbReference type="AlphaFoldDB" id="A3U260"/>
<dbReference type="STRING" id="252305.OB2597_14491"/>
<dbReference type="PANTHER" id="PTHR30477:SF23">
    <property type="entry name" value="HIGH-AFFINITY ZINC UPTAKE SYSTEM MEMBRANE PROTEIN ZNUB"/>
    <property type="match status" value="1"/>
</dbReference>
<dbReference type="GO" id="GO:0010043">
    <property type="term" value="P:response to zinc ion"/>
    <property type="evidence" value="ECO:0007669"/>
    <property type="project" value="TreeGrafter"/>
</dbReference>
<keyword evidence="5" id="KW-1003">Cell membrane</keyword>
<feature type="transmembrane region" description="Helical" evidence="14">
    <location>
        <begin position="176"/>
        <end position="205"/>
    </location>
</feature>
<organism evidence="15 16">
    <name type="scientific">Pseudooceanicola batsensis (strain ATCC BAA-863 / DSM 15984 / KCTC 12145 / HTCC2597)</name>
    <name type="common">Oceanicola batsensis</name>
    <dbReference type="NCBI Taxonomy" id="252305"/>
    <lineage>
        <taxon>Bacteria</taxon>
        <taxon>Pseudomonadati</taxon>
        <taxon>Pseudomonadota</taxon>
        <taxon>Alphaproteobacteria</taxon>
        <taxon>Rhodobacterales</taxon>
        <taxon>Paracoccaceae</taxon>
        <taxon>Pseudooceanicola</taxon>
    </lineage>
</organism>
<evidence type="ECO:0000256" key="3">
    <source>
        <dbReference type="ARBA" id="ARBA00008034"/>
    </source>
</evidence>
<evidence type="ECO:0000256" key="8">
    <source>
        <dbReference type="ARBA" id="ARBA00022906"/>
    </source>
</evidence>
<keyword evidence="4 13" id="KW-0813">Transport</keyword>
<evidence type="ECO:0000256" key="11">
    <source>
        <dbReference type="ARBA" id="ARBA00023136"/>
    </source>
</evidence>
<evidence type="ECO:0000256" key="4">
    <source>
        <dbReference type="ARBA" id="ARBA00022448"/>
    </source>
</evidence>
<comment type="subcellular location">
    <subcellularLocation>
        <location evidence="2 13">Cell membrane</location>
        <topology evidence="2 13">Multi-pass membrane protein</topology>
    </subcellularLocation>
</comment>
<dbReference type="EMBL" id="AAMO01000011">
    <property type="protein sequence ID" value="EAQ01660.1"/>
    <property type="molecule type" value="Genomic_DNA"/>
</dbReference>
<keyword evidence="16" id="KW-1185">Reference proteome</keyword>
<dbReference type="HOGENOM" id="CLU_028808_3_2_5"/>
<keyword evidence="8" id="KW-0864">Zinc transport</keyword>
<evidence type="ECO:0000313" key="15">
    <source>
        <dbReference type="EMBL" id="EAQ01660.1"/>
    </source>
</evidence>
<evidence type="ECO:0000313" key="16">
    <source>
        <dbReference type="Proteomes" id="UP000004318"/>
    </source>
</evidence>
<reference evidence="15 16" key="1">
    <citation type="journal article" date="2010" name="J. Bacteriol.">
        <title>Genome sequences of Oceanicola granulosus HTCC2516(T) and Oceanicola batsensis HTCC2597(TDelta).</title>
        <authorList>
            <person name="Thrash J.C."/>
            <person name="Cho J.C."/>
            <person name="Vergin K.L."/>
            <person name="Giovannoni S.J."/>
        </authorList>
    </citation>
    <scope>NUCLEOTIDE SEQUENCE [LARGE SCALE GENOMIC DNA]</scope>
    <source>
        <strain evidence="16">ATCC BAA-863 / DSM 15984 / KCTC 12145 / HTCC2597</strain>
    </source>
</reference>
<evidence type="ECO:0000256" key="9">
    <source>
        <dbReference type="ARBA" id="ARBA00022989"/>
    </source>
</evidence>
<dbReference type="GO" id="GO:0006829">
    <property type="term" value="P:zinc ion transport"/>
    <property type="evidence" value="ECO:0007669"/>
    <property type="project" value="UniProtKB-KW"/>
</dbReference>
<dbReference type="InterPro" id="IPR037294">
    <property type="entry name" value="ABC_BtuC-like"/>
</dbReference>
<dbReference type="SUPFAM" id="SSF81345">
    <property type="entry name" value="ABC transporter involved in vitamin B12 uptake, BtuC"/>
    <property type="match status" value="1"/>
</dbReference>
<comment type="caution">
    <text evidence="15">The sequence shown here is derived from an EMBL/GenBank/DDBJ whole genome shotgun (WGS) entry which is preliminary data.</text>
</comment>
<dbReference type="eggNOG" id="COG1108">
    <property type="taxonomic scope" value="Bacteria"/>
</dbReference>
<dbReference type="Gene3D" id="1.10.3470.10">
    <property type="entry name" value="ABC transporter involved in vitamin B12 uptake, BtuC"/>
    <property type="match status" value="1"/>
</dbReference>
<dbReference type="Pfam" id="PF00950">
    <property type="entry name" value="ABC-3"/>
    <property type="match status" value="1"/>
</dbReference>
<feature type="transmembrane region" description="Helical" evidence="14">
    <location>
        <begin position="45"/>
        <end position="78"/>
    </location>
</feature>
<feature type="transmembrane region" description="Helical" evidence="14">
    <location>
        <begin position="90"/>
        <end position="112"/>
    </location>
</feature>
<evidence type="ECO:0000256" key="1">
    <source>
        <dbReference type="ARBA" id="ARBA00002313"/>
    </source>
</evidence>
<keyword evidence="11 14" id="KW-0472">Membrane</keyword>
<accession>A3U260</accession>
<gene>
    <name evidence="15" type="ORF">OB2597_14491</name>
</gene>
<evidence type="ECO:0000256" key="5">
    <source>
        <dbReference type="ARBA" id="ARBA00022475"/>
    </source>
</evidence>
<protein>
    <recommendedName>
        <fullName evidence="12">High-affinity zinc uptake system membrane protein ZnuB</fullName>
    </recommendedName>
</protein>